<dbReference type="InterPro" id="IPR003400">
    <property type="entry name" value="ExbD"/>
</dbReference>
<name>A0A7V2ZK42_9BACT</name>
<evidence type="ECO:0000256" key="3">
    <source>
        <dbReference type="ARBA" id="ARBA00022475"/>
    </source>
</evidence>
<evidence type="ECO:0000256" key="6">
    <source>
        <dbReference type="ARBA" id="ARBA00023136"/>
    </source>
</evidence>
<accession>A0A7V2ZK42</accession>
<dbReference type="RefSeq" id="WP_304145151.1">
    <property type="nucleotide sequence ID" value="NZ_JAOAIE010000049.1"/>
</dbReference>
<evidence type="ECO:0000256" key="7">
    <source>
        <dbReference type="RuleBase" id="RU003879"/>
    </source>
</evidence>
<protein>
    <submittedName>
        <fullName evidence="9">Biopolymer transporter ExbD</fullName>
    </submittedName>
</protein>
<keyword evidence="7" id="KW-0813">Transport</keyword>
<comment type="similarity">
    <text evidence="2 7">Belongs to the ExbD/TolR family.</text>
</comment>
<dbReference type="Pfam" id="PF02472">
    <property type="entry name" value="ExbD"/>
    <property type="match status" value="1"/>
</dbReference>
<comment type="subcellular location">
    <subcellularLocation>
        <location evidence="1">Cell membrane</location>
        <topology evidence="1">Single-pass membrane protein</topology>
    </subcellularLocation>
    <subcellularLocation>
        <location evidence="7">Cell membrane</location>
        <topology evidence="7">Single-pass type II membrane protein</topology>
    </subcellularLocation>
</comment>
<dbReference type="Gene3D" id="3.30.420.270">
    <property type="match status" value="1"/>
</dbReference>
<sequence>MKFKTSKEPLSIFAYSSLTDIVMLLLIFFLLTSQFVIQTGVKVKLPGSKTNEKTEPARMIVTLTSGGAVYAGAEEVSIDLLPAKLTEMKAQVNQDNLIIRADKTVAIEMVIKVIDAAKISGIEKFTIETEKEQL</sequence>
<evidence type="ECO:0000256" key="2">
    <source>
        <dbReference type="ARBA" id="ARBA00005811"/>
    </source>
</evidence>
<evidence type="ECO:0000256" key="1">
    <source>
        <dbReference type="ARBA" id="ARBA00004162"/>
    </source>
</evidence>
<keyword evidence="7" id="KW-0653">Protein transport</keyword>
<evidence type="ECO:0000313" key="9">
    <source>
        <dbReference type="EMBL" id="HFI91509.1"/>
    </source>
</evidence>
<evidence type="ECO:0000256" key="8">
    <source>
        <dbReference type="SAM" id="Phobius"/>
    </source>
</evidence>
<keyword evidence="5 8" id="KW-1133">Transmembrane helix</keyword>
<dbReference type="PANTHER" id="PTHR30558">
    <property type="entry name" value="EXBD MEMBRANE COMPONENT OF PMF-DRIVEN MACROMOLECULE IMPORT SYSTEM"/>
    <property type="match status" value="1"/>
</dbReference>
<dbReference type="EMBL" id="DSUJ01000008">
    <property type="protein sequence ID" value="HFI91509.1"/>
    <property type="molecule type" value="Genomic_DNA"/>
</dbReference>
<keyword evidence="4 7" id="KW-0812">Transmembrane</keyword>
<dbReference type="GO" id="GO:0022857">
    <property type="term" value="F:transmembrane transporter activity"/>
    <property type="evidence" value="ECO:0007669"/>
    <property type="project" value="InterPro"/>
</dbReference>
<organism evidence="9">
    <name type="scientific">Ignavibacterium album</name>
    <dbReference type="NCBI Taxonomy" id="591197"/>
    <lineage>
        <taxon>Bacteria</taxon>
        <taxon>Pseudomonadati</taxon>
        <taxon>Ignavibacteriota</taxon>
        <taxon>Ignavibacteria</taxon>
        <taxon>Ignavibacteriales</taxon>
        <taxon>Ignavibacteriaceae</taxon>
        <taxon>Ignavibacterium</taxon>
    </lineage>
</organism>
<comment type="caution">
    <text evidence="9">The sequence shown here is derived from an EMBL/GenBank/DDBJ whole genome shotgun (WGS) entry which is preliminary data.</text>
</comment>
<evidence type="ECO:0000256" key="5">
    <source>
        <dbReference type="ARBA" id="ARBA00022989"/>
    </source>
</evidence>
<dbReference type="GO" id="GO:0015031">
    <property type="term" value="P:protein transport"/>
    <property type="evidence" value="ECO:0007669"/>
    <property type="project" value="UniProtKB-KW"/>
</dbReference>
<proteinExistence type="inferred from homology"/>
<gene>
    <name evidence="9" type="ORF">ENS31_08295</name>
</gene>
<reference evidence="9" key="1">
    <citation type="journal article" date="2020" name="mSystems">
        <title>Genome- and Community-Level Interaction Insights into Carbon Utilization and Element Cycling Functions of Hydrothermarchaeota in Hydrothermal Sediment.</title>
        <authorList>
            <person name="Zhou Z."/>
            <person name="Liu Y."/>
            <person name="Xu W."/>
            <person name="Pan J."/>
            <person name="Luo Z.H."/>
            <person name="Li M."/>
        </authorList>
    </citation>
    <scope>NUCLEOTIDE SEQUENCE [LARGE SCALE GENOMIC DNA]</scope>
    <source>
        <strain evidence="9">SpSt-479</strain>
    </source>
</reference>
<keyword evidence="3" id="KW-1003">Cell membrane</keyword>
<evidence type="ECO:0000256" key="4">
    <source>
        <dbReference type="ARBA" id="ARBA00022692"/>
    </source>
</evidence>
<keyword evidence="6 8" id="KW-0472">Membrane</keyword>
<dbReference type="AlphaFoldDB" id="A0A7V2ZK42"/>
<dbReference type="GO" id="GO:0005886">
    <property type="term" value="C:plasma membrane"/>
    <property type="evidence" value="ECO:0007669"/>
    <property type="project" value="UniProtKB-SubCell"/>
</dbReference>
<feature type="transmembrane region" description="Helical" evidence="8">
    <location>
        <begin position="12"/>
        <end position="31"/>
    </location>
</feature>